<evidence type="ECO:0000256" key="5">
    <source>
        <dbReference type="ARBA" id="ARBA00022692"/>
    </source>
</evidence>
<feature type="transmembrane region" description="Helical" evidence="8">
    <location>
        <begin position="307"/>
        <end position="325"/>
    </location>
</feature>
<evidence type="ECO:0000256" key="2">
    <source>
        <dbReference type="ARBA" id="ARBA00007998"/>
    </source>
</evidence>
<accession>A0A559JQ68</accession>
<sequence>MNKQEQISSVQMTILFLFYLTGSSIVIIPAPLTNVAGNAAWISLLIALILGMLLLTGILYLYRRFPHQSLIEYSGSLLGRGWTVLLFIPFVCVMFWHVAGIVIEIGAFFKTTMLKESPTYAVNALLFVTIALTVRAGIEAIARMAPLLLILMFGFIFLVCVLVANLYHVEYLLPIVPSGIGPIFHAAYIAYGFPYAELVVFAIILPCIRPKDAPNVRKHLYFGLAANGATLLLSIICSIMVLGPLSGDLKYSLYQLARLIFIRETIERIESVIGFSLIVGFYFKASILLFILVRSVSHLLKLSNERLIVFPVAFVCLLLSLTTYTNEATLEEIVNTTWPLLNNVAYVCPMLLLIVAALLRRRGRKMNGDG</sequence>
<dbReference type="InterPro" id="IPR004761">
    <property type="entry name" value="Spore_GerAB"/>
</dbReference>
<feature type="transmembrane region" description="Helical" evidence="8">
    <location>
        <begin position="272"/>
        <end position="295"/>
    </location>
</feature>
<evidence type="ECO:0000256" key="8">
    <source>
        <dbReference type="SAM" id="Phobius"/>
    </source>
</evidence>
<comment type="caution">
    <text evidence="9">The sequence shown here is derived from an EMBL/GenBank/DDBJ whole genome shotgun (WGS) entry which is preliminary data.</text>
</comment>
<dbReference type="RefSeq" id="WP_144699453.1">
    <property type="nucleotide sequence ID" value="NZ_VNJJ01000003.1"/>
</dbReference>
<dbReference type="GO" id="GO:0009847">
    <property type="term" value="P:spore germination"/>
    <property type="evidence" value="ECO:0007669"/>
    <property type="project" value="InterPro"/>
</dbReference>
<dbReference type="PANTHER" id="PTHR34975">
    <property type="entry name" value="SPORE GERMINATION PROTEIN A2"/>
    <property type="match status" value="1"/>
</dbReference>
<dbReference type="Pfam" id="PF03845">
    <property type="entry name" value="Spore_permease"/>
    <property type="match status" value="1"/>
</dbReference>
<feature type="transmembrane region" description="Helical" evidence="8">
    <location>
        <begin position="145"/>
        <end position="168"/>
    </location>
</feature>
<feature type="transmembrane region" description="Helical" evidence="8">
    <location>
        <begin position="83"/>
        <end position="108"/>
    </location>
</feature>
<feature type="transmembrane region" description="Helical" evidence="8">
    <location>
        <begin position="337"/>
        <end position="359"/>
    </location>
</feature>
<name>A0A559JQ68_9BACL</name>
<feature type="transmembrane region" description="Helical" evidence="8">
    <location>
        <begin position="188"/>
        <end position="208"/>
    </location>
</feature>
<feature type="transmembrane region" description="Helical" evidence="8">
    <location>
        <begin position="12"/>
        <end position="32"/>
    </location>
</feature>
<feature type="transmembrane region" description="Helical" evidence="8">
    <location>
        <begin position="38"/>
        <end position="62"/>
    </location>
</feature>
<keyword evidence="3" id="KW-0813">Transport</keyword>
<reference evidence="9 10" key="1">
    <citation type="submission" date="2019-07" db="EMBL/GenBank/DDBJ databases">
        <authorList>
            <person name="Kim J."/>
        </authorList>
    </citation>
    <scope>NUCLEOTIDE SEQUENCE [LARGE SCALE GENOMIC DNA]</scope>
    <source>
        <strain evidence="9 10">G13</strain>
    </source>
</reference>
<dbReference type="AlphaFoldDB" id="A0A559JQ68"/>
<comment type="subcellular location">
    <subcellularLocation>
        <location evidence="1">Membrane</location>
        <topology evidence="1">Multi-pass membrane protein</topology>
    </subcellularLocation>
</comment>
<dbReference type="GO" id="GO:0016020">
    <property type="term" value="C:membrane"/>
    <property type="evidence" value="ECO:0007669"/>
    <property type="project" value="UniProtKB-SubCell"/>
</dbReference>
<keyword evidence="7 8" id="KW-0472">Membrane</keyword>
<keyword evidence="6 8" id="KW-1133">Transmembrane helix</keyword>
<evidence type="ECO:0000256" key="4">
    <source>
        <dbReference type="ARBA" id="ARBA00022544"/>
    </source>
</evidence>
<keyword evidence="4" id="KW-0309">Germination</keyword>
<evidence type="ECO:0000256" key="1">
    <source>
        <dbReference type="ARBA" id="ARBA00004141"/>
    </source>
</evidence>
<feature type="transmembrane region" description="Helical" evidence="8">
    <location>
        <begin position="220"/>
        <end position="243"/>
    </location>
</feature>
<dbReference type="Gene3D" id="1.20.1740.10">
    <property type="entry name" value="Amino acid/polyamine transporter I"/>
    <property type="match status" value="1"/>
</dbReference>
<evidence type="ECO:0000256" key="7">
    <source>
        <dbReference type="ARBA" id="ARBA00023136"/>
    </source>
</evidence>
<dbReference type="PANTHER" id="PTHR34975:SF2">
    <property type="entry name" value="SPORE GERMINATION PROTEIN A2"/>
    <property type="match status" value="1"/>
</dbReference>
<proteinExistence type="inferred from homology"/>
<comment type="similarity">
    <text evidence="2">Belongs to the amino acid-polyamine-organocation (APC) superfamily. Spore germination protein (SGP) (TC 2.A.3.9) family.</text>
</comment>
<keyword evidence="5 8" id="KW-0812">Transmembrane</keyword>
<dbReference type="EMBL" id="VNJJ01000003">
    <property type="protein sequence ID" value="TVY01998.1"/>
    <property type="molecule type" value="Genomic_DNA"/>
</dbReference>
<gene>
    <name evidence="9" type="ORF">FPZ45_06015</name>
</gene>
<protein>
    <submittedName>
        <fullName evidence="9">GerAB/ArcD/ProY family transporter</fullName>
    </submittedName>
</protein>
<dbReference type="OrthoDB" id="2663541at2"/>
<dbReference type="Proteomes" id="UP000316330">
    <property type="component" value="Unassembled WGS sequence"/>
</dbReference>
<dbReference type="NCBIfam" id="TIGR00912">
    <property type="entry name" value="2A0309"/>
    <property type="match status" value="1"/>
</dbReference>
<feature type="transmembrane region" description="Helical" evidence="8">
    <location>
        <begin position="120"/>
        <end position="138"/>
    </location>
</feature>
<keyword evidence="10" id="KW-1185">Reference proteome</keyword>
<evidence type="ECO:0000256" key="6">
    <source>
        <dbReference type="ARBA" id="ARBA00022989"/>
    </source>
</evidence>
<evidence type="ECO:0000313" key="9">
    <source>
        <dbReference type="EMBL" id="TVY01998.1"/>
    </source>
</evidence>
<organism evidence="9 10">
    <name type="scientific">Cohnella terricola</name>
    <dbReference type="NCBI Taxonomy" id="1289167"/>
    <lineage>
        <taxon>Bacteria</taxon>
        <taxon>Bacillati</taxon>
        <taxon>Bacillota</taxon>
        <taxon>Bacilli</taxon>
        <taxon>Bacillales</taxon>
        <taxon>Paenibacillaceae</taxon>
        <taxon>Cohnella</taxon>
    </lineage>
</organism>
<evidence type="ECO:0000313" key="10">
    <source>
        <dbReference type="Proteomes" id="UP000316330"/>
    </source>
</evidence>
<evidence type="ECO:0000256" key="3">
    <source>
        <dbReference type="ARBA" id="ARBA00022448"/>
    </source>
</evidence>